<dbReference type="OrthoDB" id="9772751at2"/>
<dbReference type="Proteomes" id="UP000027946">
    <property type="component" value="Unassembled WGS sequence"/>
</dbReference>
<feature type="domain" description="Methyltransferase" evidence="1">
    <location>
        <begin position="38"/>
        <end position="149"/>
    </location>
</feature>
<dbReference type="eggNOG" id="COG2226">
    <property type="taxonomic scope" value="Bacteria"/>
</dbReference>
<dbReference type="RefSeq" id="WP_052636130.1">
    <property type="nucleotide sequence ID" value="NZ_FSRH01000002.1"/>
</dbReference>
<accession>A0A069RG40</accession>
<evidence type="ECO:0000313" key="3">
    <source>
        <dbReference type="Proteomes" id="UP000027946"/>
    </source>
</evidence>
<sequence length="206" mass="23381">MKKKPRGISLDILADYYDCLTFTEKSRFRRKQIELMDIHKGEKVLDVGCGTGVLSILSKTAVGESGEVEGIDIAPRMISNAQEKAKKANLNINFNVASIDELPYPDDYFDVVIASLVFHHLPVEIKREGLQEIHRVLKDDGRFFLCDFGSPHILTAPIMYLMLIWISPTRYQLLGKLPSLIVECGFKTAELIKKGIFLEYYIITKN</sequence>
<evidence type="ECO:0000313" key="2">
    <source>
        <dbReference type="EMBL" id="KDR95120.1"/>
    </source>
</evidence>
<dbReference type="InterPro" id="IPR029063">
    <property type="entry name" value="SAM-dependent_MTases_sf"/>
</dbReference>
<protein>
    <submittedName>
        <fullName evidence="2">UbiE/COQ5 methyltransferase</fullName>
        <ecNumber evidence="2">2.1.1.103</ecNumber>
    </submittedName>
</protein>
<dbReference type="Gene3D" id="3.40.50.150">
    <property type="entry name" value="Vaccinia Virus protein VP39"/>
    <property type="match status" value="1"/>
</dbReference>
<keyword evidence="3" id="KW-1185">Reference proteome</keyword>
<dbReference type="EC" id="2.1.1.103" evidence="2"/>
<dbReference type="AlphaFoldDB" id="A0A069RG40"/>
<dbReference type="GO" id="GO:0000234">
    <property type="term" value="F:phosphoethanolamine N-methyltransferase activity"/>
    <property type="evidence" value="ECO:0007669"/>
    <property type="project" value="UniProtKB-EC"/>
</dbReference>
<keyword evidence="2" id="KW-0489">Methyltransferase</keyword>
<dbReference type="CDD" id="cd02440">
    <property type="entry name" value="AdoMet_MTases"/>
    <property type="match status" value="1"/>
</dbReference>
<dbReference type="InterPro" id="IPR025714">
    <property type="entry name" value="Methyltranfer_dom"/>
</dbReference>
<dbReference type="STRING" id="1121324.CLIT_11c01490"/>
<proteinExistence type="predicted"/>
<organism evidence="2 3">
    <name type="scientific">Peptoclostridium litorale DSM 5388</name>
    <dbReference type="NCBI Taxonomy" id="1121324"/>
    <lineage>
        <taxon>Bacteria</taxon>
        <taxon>Bacillati</taxon>
        <taxon>Bacillota</taxon>
        <taxon>Clostridia</taxon>
        <taxon>Peptostreptococcales</taxon>
        <taxon>Peptoclostridiaceae</taxon>
        <taxon>Peptoclostridium</taxon>
    </lineage>
</organism>
<dbReference type="GO" id="GO:0032259">
    <property type="term" value="P:methylation"/>
    <property type="evidence" value="ECO:0007669"/>
    <property type="project" value="UniProtKB-KW"/>
</dbReference>
<gene>
    <name evidence="2" type="ORF">CLIT_11c01490</name>
</gene>
<comment type="caution">
    <text evidence="2">The sequence shown here is derived from an EMBL/GenBank/DDBJ whole genome shotgun (WGS) entry which is preliminary data.</text>
</comment>
<dbReference type="PANTHER" id="PTHR43591">
    <property type="entry name" value="METHYLTRANSFERASE"/>
    <property type="match status" value="1"/>
</dbReference>
<name>A0A069RG40_PEPLI</name>
<dbReference type="EMBL" id="JJMM01000011">
    <property type="protein sequence ID" value="KDR95120.1"/>
    <property type="molecule type" value="Genomic_DNA"/>
</dbReference>
<keyword evidence="2" id="KW-0808">Transferase</keyword>
<dbReference type="Pfam" id="PF13847">
    <property type="entry name" value="Methyltransf_31"/>
    <property type="match status" value="1"/>
</dbReference>
<evidence type="ECO:0000259" key="1">
    <source>
        <dbReference type="Pfam" id="PF13847"/>
    </source>
</evidence>
<dbReference type="SUPFAM" id="SSF53335">
    <property type="entry name" value="S-adenosyl-L-methionine-dependent methyltransferases"/>
    <property type="match status" value="1"/>
</dbReference>
<reference evidence="2 3" key="1">
    <citation type="submission" date="2014-03" db="EMBL/GenBank/DDBJ databases">
        <title>Genome sequence of Clostridium litorale W6, DSM 5388.</title>
        <authorList>
            <person name="Poehlein A."/>
            <person name="Jagirdar A."/>
            <person name="Khonsari B."/>
            <person name="Chibani C.M."/>
            <person name="Gutierrez Gutierrez D.A."/>
            <person name="Davydova E."/>
            <person name="Alghaithi H.S."/>
            <person name="Nair K.P."/>
            <person name="Dhamotharan K."/>
            <person name="Chandran L."/>
            <person name="G W."/>
            <person name="Daniel R."/>
        </authorList>
    </citation>
    <scope>NUCLEOTIDE SEQUENCE [LARGE SCALE GENOMIC DNA]</scope>
    <source>
        <strain evidence="2 3">W6</strain>
    </source>
</reference>